<dbReference type="RefSeq" id="XP_009821482.1">
    <property type="nucleotide sequence ID" value="XM_009823180.1"/>
</dbReference>
<dbReference type="OrthoDB" id="193329at2759"/>
<feature type="compositionally biased region" description="Basic and acidic residues" evidence="2">
    <location>
        <begin position="474"/>
        <end position="487"/>
    </location>
</feature>
<dbReference type="AlphaFoldDB" id="W4HAY6"/>
<dbReference type="GeneID" id="20802461"/>
<feature type="coiled-coil region" evidence="1">
    <location>
        <begin position="58"/>
        <end position="96"/>
    </location>
</feature>
<reference evidence="3" key="1">
    <citation type="submission" date="2013-12" db="EMBL/GenBank/DDBJ databases">
        <title>The Genome Sequence of Aphanomyces astaci APO3.</title>
        <authorList>
            <consortium name="The Broad Institute Genomics Platform"/>
            <person name="Russ C."/>
            <person name="Tyler B."/>
            <person name="van West P."/>
            <person name="Dieguez-Uribeondo J."/>
            <person name="Young S.K."/>
            <person name="Zeng Q."/>
            <person name="Gargeya S."/>
            <person name="Fitzgerald M."/>
            <person name="Abouelleil A."/>
            <person name="Alvarado L."/>
            <person name="Chapman S.B."/>
            <person name="Gainer-Dewar J."/>
            <person name="Goldberg J."/>
            <person name="Griggs A."/>
            <person name="Gujja S."/>
            <person name="Hansen M."/>
            <person name="Howarth C."/>
            <person name="Imamovic A."/>
            <person name="Ireland A."/>
            <person name="Larimer J."/>
            <person name="McCowan C."/>
            <person name="Murphy C."/>
            <person name="Pearson M."/>
            <person name="Poon T.W."/>
            <person name="Priest M."/>
            <person name="Roberts A."/>
            <person name="Saif S."/>
            <person name="Shea T."/>
            <person name="Sykes S."/>
            <person name="Wortman J."/>
            <person name="Nusbaum C."/>
            <person name="Birren B."/>
        </authorList>
    </citation>
    <scope>NUCLEOTIDE SEQUENCE [LARGE SCALE GENOMIC DNA]</scope>
    <source>
        <strain evidence="3">APO3</strain>
    </source>
</reference>
<feature type="region of interest" description="Disordered" evidence="2">
    <location>
        <begin position="450"/>
        <end position="487"/>
    </location>
</feature>
<feature type="region of interest" description="Disordered" evidence="2">
    <location>
        <begin position="254"/>
        <end position="301"/>
    </location>
</feature>
<gene>
    <name evidence="3" type="ORF">H257_00465</name>
</gene>
<name>W4HAY6_APHAT</name>
<dbReference type="STRING" id="112090.W4HAY6"/>
<sequence>MLGMRKGVVTGRTPKLDRKTTKSHQVVEDKYRAKTASVSGETTGPLHTEDEEYMKSVIDKLEQDLARRQESYVRRERQYQVRIEELERMVSDSRAKKASSVSHEDTMTSLRGLHKSILGSISQVQERTGKILQEQEKDLLRAFRARLYSVQEELETEKNKTDDGASAWIDKSKQLETEVEWTKEMADRLDRLNQSLTRENQRLKTQFSMQENDREFLVRQLVTVKKDNVRLRKELADAVKEAERTREEASIQLEELEFAPRNGRQQQPPRKQPPHALGSKMPSVVKRAPSTPALPGTTTFAPSLPEVDNRYKEIIKRLKRVLEVERRNLRQVRNAYTTDLQTHTELSIFVKQCIEDVKGQLHTHTHDATPSSTAIPSTANTISVLGTTFAASDRQKVIDLLLSQERVLGLLYAKAFPLPGSSAAAHAADAADGMTKDDIRDIFNEAHQLDGGYNLHHPSSRHHQDENEFEGDDDGRPRHQDSVDPRH</sequence>
<dbReference type="VEuPathDB" id="FungiDB:H257_00465"/>
<dbReference type="PANTHER" id="PTHR40515">
    <property type="entry name" value="CILIA- AND FLAGELLA-ASSOCIATED PROTEIN 157"/>
    <property type="match status" value="1"/>
</dbReference>
<evidence type="ECO:0000256" key="2">
    <source>
        <dbReference type="SAM" id="MobiDB-lite"/>
    </source>
</evidence>
<accession>W4HAY6</accession>
<proteinExistence type="predicted"/>
<organism evidence="3">
    <name type="scientific">Aphanomyces astaci</name>
    <name type="common">Crayfish plague agent</name>
    <dbReference type="NCBI Taxonomy" id="112090"/>
    <lineage>
        <taxon>Eukaryota</taxon>
        <taxon>Sar</taxon>
        <taxon>Stramenopiles</taxon>
        <taxon>Oomycota</taxon>
        <taxon>Saprolegniomycetes</taxon>
        <taxon>Saprolegniales</taxon>
        <taxon>Verrucalvaceae</taxon>
        <taxon>Aphanomyces</taxon>
    </lineage>
</organism>
<dbReference type="EMBL" id="KI913114">
    <property type="protein sequence ID" value="ETV89082.1"/>
    <property type="molecule type" value="Genomic_DNA"/>
</dbReference>
<feature type="region of interest" description="Disordered" evidence="2">
    <location>
        <begin position="1"/>
        <end position="26"/>
    </location>
</feature>
<evidence type="ECO:0000256" key="1">
    <source>
        <dbReference type="SAM" id="Coils"/>
    </source>
</evidence>
<feature type="compositionally biased region" description="Basic and acidic residues" evidence="2">
    <location>
        <begin position="14"/>
        <end position="26"/>
    </location>
</feature>
<evidence type="ECO:0008006" key="4">
    <source>
        <dbReference type="Google" id="ProtNLM"/>
    </source>
</evidence>
<dbReference type="PANTHER" id="PTHR40515:SF1">
    <property type="entry name" value="CILIA- AND FLAGELLA-ASSOCIATED PROTEIN 157"/>
    <property type="match status" value="1"/>
</dbReference>
<protein>
    <recommendedName>
        <fullName evidence="4">Cilia- and flagella-associated protein 157</fullName>
    </recommendedName>
</protein>
<evidence type="ECO:0000313" key="3">
    <source>
        <dbReference type="EMBL" id="ETV89082.1"/>
    </source>
</evidence>
<keyword evidence="1" id="KW-0175">Coiled coil</keyword>